<sequence>MDMAEPEYGRLMLESEIPAFVDAVIEAGCDICAIGHDSYVLGDLEEMDAAADELARIDEVFGDRDFLLLEIVAYLRSFGRYLEPGPSPGHWTENGKIH</sequence>
<organism evidence="1 2">
    <name type="scientific">Sinorhizobium americanum</name>
    <dbReference type="NCBI Taxonomy" id="194963"/>
    <lineage>
        <taxon>Bacteria</taxon>
        <taxon>Pseudomonadati</taxon>
        <taxon>Pseudomonadota</taxon>
        <taxon>Alphaproteobacteria</taxon>
        <taxon>Hyphomicrobiales</taxon>
        <taxon>Rhizobiaceae</taxon>
        <taxon>Sinorhizobium/Ensifer group</taxon>
        <taxon>Sinorhizobium</taxon>
    </lineage>
</organism>
<accession>A0A1L3LSP4</accession>
<gene>
    <name evidence="1" type="ORF">SAMCFNEI73_pA0141</name>
</gene>
<geneLocation type="plasmid" evidence="1 2">
    <name>A</name>
</geneLocation>
<evidence type="ECO:0000313" key="2">
    <source>
        <dbReference type="Proteomes" id="UP000182306"/>
    </source>
</evidence>
<proteinExistence type="predicted"/>
<name>A0A1L3LSP4_9HYPH</name>
<dbReference type="Proteomes" id="UP000182306">
    <property type="component" value="Plasmid A"/>
</dbReference>
<dbReference type="EMBL" id="CP013108">
    <property type="protein sequence ID" value="APG93118.1"/>
    <property type="molecule type" value="Genomic_DNA"/>
</dbReference>
<evidence type="ECO:0000313" key="1">
    <source>
        <dbReference type="EMBL" id="APG93118.1"/>
    </source>
</evidence>
<reference evidence="1 2" key="1">
    <citation type="submission" date="2015-10" db="EMBL/GenBank/DDBJ databases">
        <title>Genomic differences between typical nodule nitrogen-fixing rhizobial strains and those coming from bean seeds.</title>
        <authorList>
            <person name="Peralta H."/>
            <person name="Aguilar-Vera A."/>
            <person name="Diaz R."/>
            <person name="Mora Y."/>
            <person name="Martinez-Batallar G."/>
            <person name="Salazar E."/>
            <person name="Vargas-Lagunas C."/>
            <person name="Encarnacion S."/>
            <person name="Girard L."/>
            <person name="Mora J."/>
        </authorList>
    </citation>
    <scope>NUCLEOTIDE SEQUENCE [LARGE SCALE GENOMIC DNA]</scope>
    <source>
        <strain evidence="1 2">CFNEI 73</strain>
        <plasmid evidence="1 2">A</plasmid>
    </source>
</reference>
<keyword evidence="1" id="KW-0614">Plasmid</keyword>
<dbReference type="AlphaFoldDB" id="A0A1L3LSP4"/>
<keyword evidence="2" id="KW-1185">Reference proteome</keyword>
<dbReference type="KEGG" id="same:SAMCFNEI73_pA0141"/>
<protein>
    <submittedName>
        <fullName evidence="1">Uncharacterized protein</fullName>
    </submittedName>
</protein>